<evidence type="ECO:0000259" key="2">
    <source>
        <dbReference type="Pfam" id="PF19808"/>
    </source>
</evidence>
<evidence type="ECO:0000313" key="5">
    <source>
        <dbReference type="Proteomes" id="UP001199363"/>
    </source>
</evidence>
<feature type="compositionally biased region" description="Polar residues" evidence="1">
    <location>
        <begin position="245"/>
        <end position="264"/>
    </location>
</feature>
<feature type="region of interest" description="Disordered" evidence="1">
    <location>
        <begin position="68"/>
        <end position="130"/>
    </location>
</feature>
<dbReference type="Pfam" id="PF19808">
    <property type="entry name" value="DUF6291"/>
    <property type="match status" value="1"/>
</dbReference>
<dbReference type="Proteomes" id="UP001199363">
    <property type="component" value="Unassembled WGS sequence"/>
</dbReference>
<dbReference type="InterPro" id="IPR057155">
    <property type="entry name" value="DUF7833"/>
</dbReference>
<dbReference type="EMBL" id="JAJCQG010000076">
    <property type="protein sequence ID" value="MCB7282955.1"/>
    <property type="molecule type" value="Genomic_DNA"/>
</dbReference>
<dbReference type="InterPro" id="IPR046258">
    <property type="entry name" value="DUF6291"/>
</dbReference>
<dbReference type="AlphaFoldDB" id="A0AAW4V9F7"/>
<name>A0AAW4V9F7_PHOVU</name>
<organism evidence="4 5">
    <name type="scientific">Phocaeicola vulgatus</name>
    <name type="common">Bacteroides vulgatus</name>
    <dbReference type="NCBI Taxonomy" id="821"/>
    <lineage>
        <taxon>Bacteria</taxon>
        <taxon>Pseudomonadati</taxon>
        <taxon>Bacteroidota</taxon>
        <taxon>Bacteroidia</taxon>
        <taxon>Bacteroidales</taxon>
        <taxon>Bacteroidaceae</taxon>
        <taxon>Phocaeicola</taxon>
    </lineage>
</organism>
<evidence type="ECO:0000259" key="3">
    <source>
        <dbReference type="Pfam" id="PF25200"/>
    </source>
</evidence>
<proteinExistence type="predicted"/>
<accession>A0AAW4V9F7</accession>
<feature type="compositionally biased region" description="Polar residues" evidence="1">
    <location>
        <begin position="91"/>
        <end position="103"/>
    </location>
</feature>
<dbReference type="Pfam" id="PF25200">
    <property type="entry name" value="DUF7833"/>
    <property type="match status" value="1"/>
</dbReference>
<comment type="caution">
    <text evidence="4">The sequence shown here is derived from an EMBL/GenBank/DDBJ whole genome shotgun (WGS) entry which is preliminary data.</text>
</comment>
<feature type="region of interest" description="Disordered" evidence="1">
    <location>
        <begin position="238"/>
        <end position="264"/>
    </location>
</feature>
<evidence type="ECO:0000256" key="1">
    <source>
        <dbReference type="SAM" id="MobiDB-lite"/>
    </source>
</evidence>
<sequence length="264" mass="30215">MGKESFLIYKSFYKPISKLSDKQLGRLFRAIFKYQLGEIITVEEDIEIAFEFFKNQFEIDENKYHGIVERNRSNGSKGGAPKRAKNDNSDDIGTTQINPNNPVGFSEPKKADNDNVNDNNNSLSSAHTRENLGDISSETFDMDLDKCFADLKSEEGWLRDAWERAYRNGFRNFTLDECKDKYVDLYYWKLKGEGVTHKSVSDAKRHFSNWLITELKKQKDDRARTKTFSRATTDPTGKVICGETETGTDIQSGGASQKDYSARF</sequence>
<evidence type="ECO:0000313" key="4">
    <source>
        <dbReference type="EMBL" id="MCB7282955.1"/>
    </source>
</evidence>
<protein>
    <submittedName>
        <fullName evidence="4">DUF6291 domain-containing protein</fullName>
    </submittedName>
</protein>
<gene>
    <name evidence="4" type="ORF">LI282_18185</name>
</gene>
<reference evidence="4" key="1">
    <citation type="submission" date="2021-10" db="EMBL/GenBank/DDBJ databases">
        <title>Collection of gut derived symbiotic bacterial strains cultured from healthy donors.</title>
        <authorList>
            <person name="Lin H."/>
            <person name="Littmann E."/>
            <person name="Kohout C."/>
            <person name="Pamer E.G."/>
        </authorList>
    </citation>
    <scope>NUCLEOTIDE SEQUENCE</scope>
    <source>
        <strain evidence="4">DFI.1.167</strain>
    </source>
</reference>
<dbReference type="RefSeq" id="WP_032947586.1">
    <property type="nucleotide sequence ID" value="NZ_CP181424.1"/>
</dbReference>
<feature type="domain" description="DUF6291" evidence="2">
    <location>
        <begin position="5"/>
        <end position="82"/>
    </location>
</feature>
<feature type="domain" description="DUF7833" evidence="3">
    <location>
        <begin position="168"/>
        <end position="211"/>
    </location>
</feature>